<sequence length="179" mass="18739">MMQKRCGGASAGTSSIIRAVFRGVKLFSKRVSSSADTSEYRRHGLLGASVGVSSTDNIIKEAQRQCCYSCCLFPPAGTSHPGLGAGVRGCAGAAVESRGSVWRACWGLSGQVASCGVNEGGESPGSSGMVHRRRRHPLPHLPMCTPPLSPPLLTSITASFSYLITISLPLHFTITPLPP</sequence>
<evidence type="ECO:0000313" key="1">
    <source>
        <dbReference type="EMBL" id="MPC76598.1"/>
    </source>
</evidence>
<gene>
    <name evidence="1" type="ORF">E2C01_071015</name>
</gene>
<accession>A0A5B7I6V7</accession>
<comment type="caution">
    <text evidence="1">The sequence shown here is derived from an EMBL/GenBank/DDBJ whole genome shotgun (WGS) entry which is preliminary data.</text>
</comment>
<dbReference type="Proteomes" id="UP000324222">
    <property type="component" value="Unassembled WGS sequence"/>
</dbReference>
<organism evidence="1 2">
    <name type="scientific">Portunus trituberculatus</name>
    <name type="common">Swimming crab</name>
    <name type="synonym">Neptunus trituberculatus</name>
    <dbReference type="NCBI Taxonomy" id="210409"/>
    <lineage>
        <taxon>Eukaryota</taxon>
        <taxon>Metazoa</taxon>
        <taxon>Ecdysozoa</taxon>
        <taxon>Arthropoda</taxon>
        <taxon>Crustacea</taxon>
        <taxon>Multicrustacea</taxon>
        <taxon>Malacostraca</taxon>
        <taxon>Eumalacostraca</taxon>
        <taxon>Eucarida</taxon>
        <taxon>Decapoda</taxon>
        <taxon>Pleocyemata</taxon>
        <taxon>Brachyura</taxon>
        <taxon>Eubrachyura</taxon>
        <taxon>Portunoidea</taxon>
        <taxon>Portunidae</taxon>
        <taxon>Portuninae</taxon>
        <taxon>Portunus</taxon>
    </lineage>
</organism>
<evidence type="ECO:0000313" key="2">
    <source>
        <dbReference type="Proteomes" id="UP000324222"/>
    </source>
</evidence>
<keyword evidence="2" id="KW-1185">Reference proteome</keyword>
<proteinExistence type="predicted"/>
<protein>
    <submittedName>
        <fullName evidence="1">Uncharacterized protein</fullName>
    </submittedName>
</protein>
<name>A0A5B7I6V7_PORTR</name>
<reference evidence="1 2" key="1">
    <citation type="submission" date="2019-05" db="EMBL/GenBank/DDBJ databases">
        <title>Another draft genome of Portunus trituberculatus and its Hox gene families provides insights of decapod evolution.</title>
        <authorList>
            <person name="Jeong J.-H."/>
            <person name="Song I."/>
            <person name="Kim S."/>
            <person name="Choi T."/>
            <person name="Kim D."/>
            <person name="Ryu S."/>
            <person name="Kim W."/>
        </authorList>
    </citation>
    <scope>NUCLEOTIDE SEQUENCE [LARGE SCALE GENOMIC DNA]</scope>
    <source>
        <tissue evidence="1">Muscle</tissue>
    </source>
</reference>
<dbReference type="AlphaFoldDB" id="A0A5B7I6V7"/>
<dbReference type="EMBL" id="VSRR010043709">
    <property type="protein sequence ID" value="MPC76598.1"/>
    <property type="molecule type" value="Genomic_DNA"/>
</dbReference>